<comment type="caution">
    <text evidence="4">The sequence shown here is derived from an EMBL/GenBank/DDBJ whole genome shotgun (WGS) entry which is preliminary data.</text>
</comment>
<dbReference type="EMBL" id="RJKX01000017">
    <property type="protein sequence ID" value="ROP83365.1"/>
    <property type="molecule type" value="Genomic_DNA"/>
</dbReference>
<dbReference type="RefSeq" id="WP_123694542.1">
    <property type="nucleotide sequence ID" value="NZ_AP019700.1"/>
</dbReference>
<evidence type="ECO:0000256" key="3">
    <source>
        <dbReference type="RuleBase" id="RU003560"/>
    </source>
</evidence>
<dbReference type="OrthoDB" id="9801052at2"/>
<name>A0A3N1L1G5_9PROT</name>
<gene>
    <name evidence="4" type="ORF">EDC65_4899</name>
</gene>
<dbReference type="InterPro" id="IPR015424">
    <property type="entry name" value="PyrdxlP-dep_Trfase"/>
</dbReference>
<comment type="similarity">
    <text evidence="3">Belongs to the class-III pyridoxal-phosphate-dependent aminotransferase family.</text>
</comment>
<dbReference type="Pfam" id="PF00202">
    <property type="entry name" value="Aminotran_3"/>
    <property type="match status" value="1"/>
</dbReference>
<evidence type="ECO:0000313" key="5">
    <source>
        <dbReference type="Proteomes" id="UP000278222"/>
    </source>
</evidence>
<proteinExistence type="inferred from homology"/>
<comment type="cofactor">
    <cofactor evidence="1">
        <name>pyridoxal 5'-phosphate</name>
        <dbReference type="ChEBI" id="CHEBI:597326"/>
    </cofactor>
</comment>
<dbReference type="AlphaFoldDB" id="A0A3N1L1G5"/>
<dbReference type="PANTHER" id="PTHR43713">
    <property type="entry name" value="GLUTAMATE-1-SEMIALDEHYDE 2,1-AMINOMUTASE"/>
    <property type="match status" value="1"/>
</dbReference>
<keyword evidence="2 3" id="KW-0663">Pyridoxal phosphate</keyword>
<protein>
    <submittedName>
        <fullName evidence="4">Glutamate-1-semialdehyde 2,1-aminomutase</fullName>
    </submittedName>
</protein>
<sequence length="454" mass="47878">MSSKFDATPSPAAARRNSTARSQALFERALDVMPGGSTRATIFFHPHPPYAAHGQGSRIVDVDGNAILDFTNNFFSAIHGHANPATVAAVAETAARGISFGLPTEIEVDLAEHICARSPVFETIRFSNSGSEAVVSAIKAARAFTGRPAIAKIEGAYHGNYDHVEVSLDSAPANWGEAAPAGIKYARGTPDAVLGDTVVIPFNDPEAAIRLLEAHGSRLSSLLFDPLPSRVGLVPASPEFVTAIRETTRRLGIVLIVDEIVCFRLSHAGAHPLFDLEPDLVTLGKVIGGGLPIGAVTGRRDIMAMFDARPGKPAVPHGGTFTANPVTMAAGLASLRQLDHAAYDHLNGLGERLRQGLTTAFAQAGIPAQVTGMGSLFRVHPHARAVSDYRSGFPTADEKALQGRLHTWLVEQGYLLTPNQSGALSTPMTAADIDGLVDVMVEGFGWAARERAAA</sequence>
<dbReference type="SUPFAM" id="SSF53383">
    <property type="entry name" value="PLP-dependent transferases"/>
    <property type="match status" value="1"/>
</dbReference>
<evidence type="ECO:0000256" key="2">
    <source>
        <dbReference type="ARBA" id="ARBA00022898"/>
    </source>
</evidence>
<dbReference type="InterPro" id="IPR005814">
    <property type="entry name" value="Aminotrans_3"/>
</dbReference>
<dbReference type="Proteomes" id="UP000278222">
    <property type="component" value="Unassembled WGS sequence"/>
</dbReference>
<accession>A0A3N1L1G5</accession>
<dbReference type="Gene3D" id="3.40.640.10">
    <property type="entry name" value="Type I PLP-dependent aspartate aminotransferase-like (Major domain)"/>
    <property type="match status" value="1"/>
</dbReference>
<reference evidence="4 5" key="1">
    <citation type="submission" date="2018-11" db="EMBL/GenBank/DDBJ databases">
        <title>Genomic Encyclopedia of Type Strains, Phase IV (KMG-IV): sequencing the most valuable type-strain genomes for metagenomic binning, comparative biology and taxonomic classification.</title>
        <authorList>
            <person name="Goeker M."/>
        </authorList>
    </citation>
    <scope>NUCLEOTIDE SEQUENCE [LARGE SCALE GENOMIC DNA]</scope>
    <source>
        <strain evidence="4 5">DSM 5900</strain>
    </source>
</reference>
<evidence type="ECO:0000256" key="1">
    <source>
        <dbReference type="ARBA" id="ARBA00001933"/>
    </source>
</evidence>
<dbReference type="GO" id="GO:0008483">
    <property type="term" value="F:transaminase activity"/>
    <property type="evidence" value="ECO:0007669"/>
    <property type="project" value="InterPro"/>
</dbReference>
<dbReference type="InterPro" id="IPR015422">
    <property type="entry name" value="PyrdxlP-dep_Trfase_small"/>
</dbReference>
<dbReference type="InterPro" id="IPR015421">
    <property type="entry name" value="PyrdxlP-dep_Trfase_major"/>
</dbReference>
<keyword evidence="5" id="KW-1185">Reference proteome</keyword>
<dbReference type="Gene3D" id="3.90.1150.10">
    <property type="entry name" value="Aspartate Aminotransferase, domain 1"/>
    <property type="match status" value="1"/>
</dbReference>
<dbReference type="CDD" id="cd00610">
    <property type="entry name" value="OAT_like"/>
    <property type="match status" value="1"/>
</dbReference>
<organism evidence="4 5">
    <name type="scientific">Stella humosa</name>
    <dbReference type="NCBI Taxonomy" id="94"/>
    <lineage>
        <taxon>Bacteria</taxon>
        <taxon>Pseudomonadati</taxon>
        <taxon>Pseudomonadota</taxon>
        <taxon>Alphaproteobacteria</taxon>
        <taxon>Rhodospirillales</taxon>
        <taxon>Stellaceae</taxon>
        <taxon>Stella</taxon>
    </lineage>
</organism>
<dbReference type="PANTHER" id="PTHR43713:SF3">
    <property type="entry name" value="GLUTAMATE-1-SEMIALDEHYDE 2,1-AMINOMUTASE 1, CHLOROPLASTIC-RELATED"/>
    <property type="match status" value="1"/>
</dbReference>
<evidence type="ECO:0000313" key="4">
    <source>
        <dbReference type="EMBL" id="ROP83365.1"/>
    </source>
</evidence>
<dbReference type="GO" id="GO:0030170">
    <property type="term" value="F:pyridoxal phosphate binding"/>
    <property type="evidence" value="ECO:0007669"/>
    <property type="project" value="InterPro"/>
</dbReference>